<feature type="region of interest" description="Disordered" evidence="1">
    <location>
        <begin position="599"/>
        <end position="626"/>
    </location>
</feature>
<dbReference type="OrthoDB" id="10265614at2759"/>
<evidence type="ECO:0000313" key="2">
    <source>
        <dbReference type="EMBL" id="ETV64483.1"/>
    </source>
</evidence>
<feature type="compositionally biased region" description="Basic and acidic residues" evidence="1">
    <location>
        <begin position="266"/>
        <end position="275"/>
    </location>
</feature>
<organism evidence="2">
    <name type="scientific">Aphanomyces astaci</name>
    <name type="common">Crayfish plague agent</name>
    <dbReference type="NCBI Taxonomy" id="112090"/>
    <lineage>
        <taxon>Eukaryota</taxon>
        <taxon>Sar</taxon>
        <taxon>Stramenopiles</taxon>
        <taxon>Oomycota</taxon>
        <taxon>Saprolegniomycetes</taxon>
        <taxon>Saprolegniales</taxon>
        <taxon>Verrucalvaceae</taxon>
        <taxon>Aphanomyces</taxon>
    </lineage>
</organism>
<dbReference type="PANTHER" id="PTHR48144:SF2">
    <property type="entry name" value="DNA-DIRECTED DNA POLYMERASE"/>
    <property type="match status" value="1"/>
</dbReference>
<proteinExistence type="predicted"/>
<feature type="compositionally biased region" description="Low complexity" evidence="1">
    <location>
        <begin position="278"/>
        <end position="294"/>
    </location>
</feature>
<dbReference type="RefSeq" id="XP_009846034.1">
    <property type="nucleotide sequence ID" value="XM_009847732.1"/>
</dbReference>
<dbReference type="InterPro" id="IPR043502">
    <property type="entry name" value="DNA/RNA_pol_sf"/>
</dbReference>
<protein>
    <recommendedName>
        <fullName evidence="3">DNA-directed DNA polymerase</fullName>
    </recommendedName>
</protein>
<gene>
    <name evidence="2" type="ORF">H257_18637</name>
</gene>
<evidence type="ECO:0000256" key="1">
    <source>
        <dbReference type="SAM" id="MobiDB-lite"/>
    </source>
</evidence>
<dbReference type="SUPFAM" id="SSF56672">
    <property type="entry name" value="DNA/RNA polymerases"/>
    <property type="match status" value="1"/>
</dbReference>
<name>W4FCM8_APHAT</name>
<dbReference type="AlphaFoldDB" id="W4FCM8"/>
<reference evidence="2" key="1">
    <citation type="submission" date="2013-12" db="EMBL/GenBank/DDBJ databases">
        <title>The Genome Sequence of Aphanomyces astaci APO3.</title>
        <authorList>
            <consortium name="The Broad Institute Genomics Platform"/>
            <person name="Russ C."/>
            <person name="Tyler B."/>
            <person name="van West P."/>
            <person name="Dieguez-Uribeondo J."/>
            <person name="Young S.K."/>
            <person name="Zeng Q."/>
            <person name="Gargeya S."/>
            <person name="Fitzgerald M."/>
            <person name="Abouelleil A."/>
            <person name="Alvarado L."/>
            <person name="Chapman S.B."/>
            <person name="Gainer-Dewar J."/>
            <person name="Goldberg J."/>
            <person name="Griggs A."/>
            <person name="Gujja S."/>
            <person name="Hansen M."/>
            <person name="Howarth C."/>
            <person name="Imamovic A."/>
            <person name="Ireland A."/>
            <person name="Larimer J."/>
            <person name="McCowan C."/>
            <person name="Murphy C."/>
            <person name="Pearson M."/>
            <person name="Poon T.W."/>
            <person name="Priest M."/>
            <person name="Roberts A."/>
            <person name="Saif S."/>
            <person name="Shea T."/>
            <person name="Sykes S."/>
            <person name="Wortman J."/>
            <person name="Nusbaum C."/>
            <person name="Birren B."/>
        </authorList>
    </citation>
    <scope>NUCLEOTIDE SEQUENCE [LARGE SCALE GENOMIC DNA]</scope>
    <source>
        <strain evidence="2">APO3</strain>
    </source>
</reference>
<dbReference type="PANTHER" id="PTHR48144">
    <property type="entry name" value="DNA-DIRECTED DNA POLYMERASE"/>
    <property type="match status" value="1"/>
</dbReference>
<evidence type="ECO:0008006" key="3">
    <source>
        <dbReference type="Google" id="ProtNLM"/>
    </source>
</evidence>
<feature type="region of interest" description="Disordered" evidence="1">
    <location>
        <begin position="266"/>
        <end position="299"/>
    </location>
</feature>
<dbReference type="GeneID" id="20820633"/>
<feature type="region of interest" description="Disordered" evidence="1">
    <location>
        <begin position="329"/>
        <end position="362"/>
    </location>
</feature>
<accession>W4FCM8</accession>
<sequence>MTRDNKKWHTKHQVDDFDAVSHYPSGQSILPGYVKGTAKLLKDIIPSDADYYIADVRIDSIDIKRHFPLLSIQTEHSRNFTNDIVGQTTRIGKQALEDIVQFQGVTYTIIQGVYWNEGFNTQIITTVKSLFEERAKLKKEGNPLQNGIKLLLNSAYGKLIQKPKEKLLVKDMSALLKKLYYDPKTGFISATKLYKKAKAIDESITLKQVQAWYKSQPSIQQHAAQNKQYPQFHITSHNPHEWQMDLMFINSDRSLIEKFEKIRASDKPVKPKEGSRVPLATSSKPAPAPKSGPKTISGKKAKQHIGMLDAGDEVIQNLGSLFDDAVDDPMTGKGLSSESSGDRRSPFRLNKLMGRGFKGGTARETMNKDHLQKQIGTKFVVLKALREGFLVLRYPSGTSVARKLPISQAVADVVDDVITDKKFDINRYNQLSNNDKKSIYDLFRITRYDQTLRTPLLNPYELDEAEKYMLELAKLKGQLELVVKVGKISDAKLKKALKGGSLTLSAAELKPNDYSLLLHPENAKKVIAAQKANKGTRIQIARGEVEHNNSELQGGSIFSSIWNFLNGNATPLLDIAANVATPFVGPAVATGARELARSITGKGLSSSSSGGRGPHFPKGSPEMKAKMAALRAKRKTKTLQGASFRLA</sequence>
<dbReference type="VEuPathDB" id="FungiDB:H257_18637"/>
<dbReference type="EMBL" id="KI913303">
    <property type="protein sequence ID" value="ETV64483.1"/>
    <property type="molecule type" value="Genomic_DNA"/>
</dbReference>